<dbReference type="Pfam" id="PF00480">
    <property type="entry name" value="ROK"/>
    <property type="match status" value="1"/>
</dbReference>
<keyword evidence="4" id="KW-1185">Reference proteome</keyword>
<comment type="similarity">
    <text evidence="1">Belongs to the ROK (NagC/XylR) family.</text>
</comment>
<evidence type="ECO:0000313" key="3">
    <source>
        <dbReference type="EMBL" id="GLY71690.1"/>
    </source>
</evidence>
<keyword evidence="3" id="KW-0418">Kinase</keyword>
<dbReference type="PANTHER" id="PTHR18964:SF173">
    <property type="entry name" value="GLUCOKINASE"/>
    <property type="match status" value="1"/>
</dbReference>
<organism evidence="3 4">
    <name type="scientific">Amycolatopsis taiwanensis</name>
    <dbReference type="NCBI Taxonomy" id="342230"/>
    <lineage>
        <taxon>Bacteria</taxon>
        <taxon>Bacillati</taxon>
        <taxon>Actinomycetota</taxon>
        <taxon>Actinomycetes</taxon>
        <taxon>Pseudonocardiales</taxon>
        <taxon>Pseudonocardiaceae</taxon>
        <taxon>Amycolatopsis</taxon>
    </lineage>
</organism>
<sequence length="426" mass="44927">MTSENSKTSAVAAGTGPTSAGHMFSLIRSRPGWTRQQLLAATGVSRTTLFERLDQLFKAGLVYEAGTTSSEGGRPAQLLRFDDRDRVLLIFDLGHVHGRIAVADLSGNTLRMVSLRFDISNPPSRLLPRLLDQGDALLAADPSAHLVGVGMGIPAPVDSETGQMSECTTMPGWQDYGLKERIQQRWGVPVLLENDARAFSLGEAAATGEAGILLGVKYSSGIGAGVVVGGEVIGGANGAAGDIGHIRLTDDGPPCTCGRRGCLAAWASGRAIVEQLRGHGMHDLEDVVQRAREGDPVVVGALRKGARRLGRVLASMVAIVNPETLVLGGSLGRLDVVAAEIERQVRGDTVERAMLKLRVVPARIGDEGGTVGLSRKLVRNVYSATAIDTLLADSAKTEPADATEATEDSVPVSQPSRAPRKSTRRR</sequence>
<reference evidence="3" key="1">
    <citation type="submission" date="2023-03" db="EMBL/GenBank/DDBJ databases">
        <title>Amycolatopsis taiwanensis NBRC 103393.</title>
        <authorList>
            <person name="Ichikawa N."/>
            <person name="Sato H."/>
            <person name="Tonouchi N."/>
        </authorList>
    </citation>
    <scope>NUCLEOTIDE SEQUENCE</scope>
    <source>
        <strain evidence="3">NBRC 103393</strain>
    </source>
</reference>
<accession>A0A9W6VKH2</accession>
<evidence type="ECO:0000256" key="2">
    <source>
        <dbReference type="SAM" id="MobiDB-lite"/>
    </source>
</evidence>
<gene>
    <name evidence="3" type="ORF">Atai01_83090</name>
</gene>
<dbReference type="InterPro" id="IPR000600">
    <property type="entry name" value="ROK"/>
</dbReference>
<dbReference type="PANTHER" id="PTHR18964">
    <property type="entry name" value="ROK (REPRESSOR, ORF, KINASE) FAMILY"/>
    <property type="match status" value="1"/>
</dbReference>
<proteinExistence type="inferred from homology"/>
<dbReference type="Gene3D" id="1.10.10.10">
    <property type="entry name" value="Winged helix-like DNA-binding domain superfamily/Winged helix DNA-binding domain"/>
    <property type="match status" value="1"/>
</dbReference>
<dbReference type="SUPFAM" id="SSF53067">
    <property type="entry name" value="Actin-like ATPase domain"/>
    <property type="match status" value="1"/>
</dbReference>
<dbReference type="RefSeq" id="WP_285491581.1">
    <property type="nucleotide sequence ID" value="NZ_BSTI01000045.1"/>
</dbReference>
<feature type="region of interest" description="Disordered" evidence="2">
    <location>
        <begin position="393"/>
        <end position="426"/>
    </location>
</feature>
<dbReference type="AlphaFoldDB" id="A0A9W6VKH2"/>
<dbReference type="GO" id="GO:0016301">
    <property type="term" value="F:kinase activity"/>
    <property type="evidence" value="ECO:0007669"/>
    <property type="project" value="UniProtKB-KW"/>
</dbReference>
<dbReference type="EMBL" id="BSTI01000045">
    <property type="protein sequence ID" value="GLY71690.1"/>
    <property type="molecule type" value="Genomic_DNA"/>
</dbReference>
<protein>
    <submittedName>
        <fullName evidence="3">Sugar kinase</fullName>
    </submittedName>
</protein>
<dbReference type="InterPro" id="IPR036390">
    <property type="entry name" value="WH_DNA-bd_sf"/>
</dbReference>
<dbReference type="Proteomes" id="UP001165136">
    <property type="component" value="Unassembled WGS sequence"/>
</dbReference>
<evidence type="ECO:0000313" key="4">
    <source>
        <dbReference type="Proteomes" id="UP001165136"/>
    </source>
</evidence>
<dbReference type="SUPFAM" id="SSF46785">
    <property type="entry name" value="Winged helix' DNA-binding domain"/>
    <property type="match status" value="1"/>
</dbReference>
<dbReference type="Gene3D" id="3.30.420.40">
    <property type="match status" value="2"/>
</dbReference>
<comment type="caution">
    <text evidence="3">The sequence shown here is derived from an EMBL/GenBank/DDBJ whole genome shotgun (WGS) entry which is preliminary data.</text>
</comment>
<evidence type="ECO:0000256" key="1">
    <source>
        <dbReference type="ARBA" id="ARBA00006479"/>
    </source>
</evidence>
<keyword evidence="3" id="KW-0808">Transferase</keyword>
<name>A0A9W6VKH2_9PSEU</name>
<dbReference type="InterPro" id="IPR036388">
    <property type="entry name" value="WH-like_DNA-bd_sf"/>
</dbReference>
<dbReference type="InterPro" id="IPR043129">
    <property type="entry name" value="ATPase_NBD"/>
</dbReference>